<protein>
    <submittedName>
        <fullName evidence="1">Uncharacterized protein</fullName>
    </submittedName>
</protein>
<feature type="non-terminal residue" evidence="1">
    <location>
        <position position="1"/>
    </location>
</feature>
<evidence type="ECO:0000313" key="1">
    <source>
        <dbReference type="EMBL" id="GAG90031.1"/>
    </source>
</evidence>
<gene>
    <name evidence="1" type="ORF">S01H4_23238</name>
</gene>
<sequence length="38" mass="4160">IIRISIDVPHSKVGANYRGPFPSGAPAIFMRTHINVIN</sequence>
<dbReference type="AlphaFoldDB" id="X1D0Q5"/>
<proteinExistence type="predicted"/>
<reference evidence="1" key="1">
    <citation type="journal article" date="2014" name="Front. Microbiol.">
        <title>High frequency of phylogenetically diverse reductive dehalogenase-homologous genes in deep subseafloor sedimentary metagenomes.</title>
        <authorList>
            <person name="Kawai M."/>
            <person name="Futagami T."/>
            <person name="Toyoda A."/>
            <person name="Takaki Y."/>
            <person name="Nishi S."/>
            <person name="Hori S."/>
            <person name="Arai W."/>
            <person name="Tsubouchi T."/>
            <person name="Morono Y."/>
            <person name="Uchiyama I."/>
            <person name="Ito T."/>
            <person name="Fujiyama A."/>
            <person name="Inagaki F."/>
            <person name="Takami H."/>
        </authorList>
    </citation>
    <scope>NUCLEOTIDE SEQUENCE</scope>
    <source>
        <strain evidence="1">Expedition CK06-06</strain>
    </source>
</reference>
<organism evidence="1">
    <name type="scientific">marine sediment metagenome</name>
    <dbReference type="NCBI Taxonomy" id="412755"/>
    <lineage>
        <taxon>unclassified sequences</taxon>
        <taxon>metagenomes</taxon>
        <taxon>ecological metagenomes</taxon>
    </lineage>
</organism>
<name>X1D0Q5_9ZZZZ</name>
<dbReference type="EMBL" id="BART01010753">
    <property type="protein sequence ID" value="GAG90031.1"/>
    <property type="molecule type" value="Genomic_DNA"/>
</dbReference>
<accession>X1D0Q5</accession>
<comment type="caution">
    <text evidence="1">The sequence shown here is derived from an EMBL/GenBank/DDBJ whole genome shotgun (WGS) entry which is preliminary data.</text>
</comment>